<gene>
    <name evidence="1" type="ORF">KP509_04G062800</name>
</gene>
<name>A0A8T2V108_CERRI</name>
<dbReference type="AlphaFoldDB" id="A0A8T2V108"/>
<comment type="caution">
    <text evidence="1">The sequence shown here is derived from an EMBL/GenBank/DDBJ whole genome shotgun (WGS) entry which is preliminary data.</text>
</comment>
<evidence type="ECO:0000313" key="1">
    <source>
        <dbReference type="EMBL" id="KAH7439465.1"/>
    </source>
</evidence>
<evidence type="ECO:0000313" key="2">
    <source>
        <dbReference type="Proteomes" id="UP000825935"/>
    </source>
</evidence>
<keyword evidence="2" id="KW-1185">Reference proteome</keyword>
<organism evidence="1 2">
    <name type="scientific">Ceratopteris richardii</name>
    <name type="common">Triangle waterfern</name>
    <dbReference type="NCBI Taxonomy" id="49495"/>
    <lineage>
        <taxon>Eukaryota</taxon>
        <taxon>Viridiplantae</taxon>
        <taxon>Streptophyta</taxon>
        <taxon>Embryophyta</taxon>
        <taxon>Tracheophyta</taxon>
        <taxon>Polypodiopsida</taxon>
        <taxon>Polypodiidae</taxon>
        <taxon>Polypodiales</taxon>
        <taxon>Pteridineae</taxon>
        <taxon>Pteridaceae</taxon>
        <taxon>Parkerioideae</taxon>
        <taxon>Ceratopteris</taxon>
    </lineage>
</organism>
<sequence>MSSVSHESRIFSLSDYLQRCPTDFSLSGRQHSAFLTFSLANQTHCLFTPHFSLQPIKPRTPRAIVCLPRSSTTAADMCLPPPFSLPLRILLRLAFTIIWCKSYM</sequence>
<reference evidence="1" key="1">
    <citation type="submission" date="2021-08" db="EMBL/GenBank/DDBJ databases">
        <title>WGS assembly of Ceratopteris richardii.</title>
        <authorList>
            <person name="Marchant D.B."/>
            <person name="Chen G."/>
            <person name="Jenkins J."/>
            <person name="Shu S."/>
            <person name="Leebens-Mack J."/>
            <person name="Grimwood J."/>
            <person name="Schmutz J."/>
            <person name="Soltis P."/>
            <person name="Soltis D."/>
            <person name="Chen Z.-H."/>
        </authorList>
    </citation>
    <scope>NUCLEOTIDE SEQUENCE</scope>
    <source>
        <strain evidence="1">Whitten #5841</strain>
        <tissue evidence="1">Leaf</tissue>
    </source>
</reference>
<proteinExistence type="predicted"/>
<dbReference type="EMBL" id="CM035409">
    <property type="protein sequence ID" value="KAH7439465.1"/>
    <property type="molecule type" value="Genomic_DNA"/>
</dbReference>
<dbReference type="Proteomes" id="UP000825935">
    <property type="component" value="Chromosome 4"/>
</dbReference>
<accession>A0A8T2V108</accession>
<protein>
    <submittedName>
        <fullName evidence="1">Uncharacterized protein</fullName>
    </submittedName>
</protein>